<keyword evidence="6 9" id="KW-0175">Coiled coil</keyword>
<keyword evidence="2" id="KW-0813">Transport</keyword>
<accession>A0A2U1LQB2</accession>
<feature type="region of interest" description="Disordered" evidence="10">
    <location>
        <begin position="177"/>
        <end position="215"/>
    </location>
</feature>
<keyword evidence="13" id="KW-1185">Reference proteome</keyword>
<keyword evidence="5" id="KW-1133">Transmembrane helix</keyword>
<sequence>MAMSEVFKENERKLRELLANLAPKCTSARLLVEEEKKVRVCEIAREIDEAEGLIRKMELEARSLKKKVKAKVVVKLGEYGNDVKKLKNELAKLRSGSATQATVGNIQTMQGYSDQRGRLVTSIDSVKKSSDRIGECREDMRRSGLTAIILTHQRLREYLPQGNTTKELLIRLRSEDKNEGKNDTAGKGKVDDEGFVEVKNRKNGGMDGKVKKPNYKPVSKFEYQPKNTKSKKDVEGGSATKKKAWNVDNDIVNAIKRTSNKYSVLDMYDENDQGELSDMRNKEIVDVFLSLNQTPTDDDMEKWDMNMIAYYNKRKELLVDKGKKVVGSTKAKVTEQEEVFEDLDKENVCRNKNGMSSRMAENIVKEKEFLNNENIMRVPDIILHWQKERETVEMLVNNKKLPTIEESKLWPQRMFVHYKELWEAKWNNECPI</sequence>
<keyword evidence="4" id="KW-0653">Protein transport</keyword>
<dbReference type="GO" id="GO:0012505">
    <property type="term" value="C:endomembrane system"/>
    <property type="evidence" value="ECO:0007669"/>
    <property type="project" value="UniProtKB-SubCell"/>
</dbReference>
<dbReference type="InterPro" id="IPR038407">
    <property type="entry name" value="v-SNARE_N_sf"/>
</dbReference>
<dbReference type="OrthoDB" id="430637at2759"/>
<comment type="caution">
    <text evidence="12">The sequence shown here is derived from an EMBL/GenBank/DDBJ whole genome shotgun (WGS) entry which is preliminary data.</text>
</comment>
<evidence type="ECO:0000259" key="11">
    <source>
        <dbReference type="Pfam" id="PF05008"/>
    </source>
</evidence>
<dbReference type="GO" id="GO:0016192">
    <property type="term" value="P:vesicle-mediated transport"/>
    <property type="evidence" value="ECO:0007669"/>
    <property type="project" value="InterPro"/>
</dbReference>
<feature type="compositionally biased region" description="Basic and acidic residues" evidence="10">
    <location>
        <begin position="177"/>
        <end position="200"/>
    </location>
</feature>
<evidence type="ECO:0000256" key="5">
    <source>
        <dbReference type="ARBA" id="ARBA00022989"/>
    </source>
</evidence>
<dbReference type="SUPFAM" id="SSF47661">
    <property type="entry name" value="t-snare proteins"/>
    <property type="match status" value="1"/>
</dbReference>
<keyword evidence="7" id="KW-0472">Membrane</keyword>
<dbReference type="InterPro" id="IPR010989">
    <property type="entry name" value="SNARE"/>
</dbReference>
<evidence type="ECO:0000256" key="10">
    <source>
        <dbReference type="SAM" id="MobiDB-lite"/>
    </source>
</evidence>
<keyword evidence="3" id="KW-0812">Transmembrane</keyword>
<dbReference type="EMBL" id="PKPP01008250">
    <property type="protein sequence ID" value="PWA51188.1"/>
    <property type="molecule type" value="Genomic_DNA"/>
</dbReference>
<organism evidence="12 13">
    <name type="scientific">Artemisia annua</name>
    <name type="common">Sweet wormwood</name>
    <dbReference type="NCBI Taxonomy" id="35608"/>
    <lineage>
        <taxon>Eukaryota</taxon>
        <taxon>Viridiplantae</taxon>
        <taxon>Streptophyta</taxon>
        <taxon>Embryophyta</taxon>
        <taxon>Tracheophyta</taxon>
        <taxon>Spermatophyta</taxon>
        <taxon>Magnoliopsida</taxon>
        <taxon>eudicotyledons</taxon>
        <taxon>Gunneridae</taxon>
        <taxon>Pentapetalae</taxon>
        <taxon>asterids</taxon>
        <taxon>campanulids</taxon>
        <taxon>Asterales</taxon>
        <taxon>Asteraceae</taxon>
        <taxon>Asteroideae</taxon>
        <taxon>Anthemideae</taxon>
        <taxon>Artemisiinae</taxon>
        <taxon>Artemisia</taxon>
    </lineage>
</organism>
<proteinExistence type="inferred from homology"/>
<dbReference type="STRING" id="35608.A0A2U1LQB2"/>
<evidence type="ECO:0000313" key="12">
    <source>
        <dbReference type="EMBL" id="PWA51188.1"/>
    </source>
</evidence>
<dbReference type="GO" id="GO:0005737">
    <property type="term" value="C:cytoplasm"/>
    <property type="evidence" value="ECO:0007669"/>
    <property type="project" value="UniProtKB-ARBA"/>
</dbReference>
<feature type="coiled-coil region" evidence="9">
    <location>
        <begin position="47"/>
        <end position="96"/>
    </location>
</feature>
<dbReference type="Gene3D" id="1.20.58.400">
    <property type="entry name" value="t-snare proteins"/>
    <property type="match status" value="1"/>
</dbReference>
<reference evidence="12 13" key="1">
    <citation type="journal article" date="2018" name="Mol. Plant">
        <title>The genome of Artemisia annua provides insight into the evolution of Asteraceae family and artemisinin biosynthesis.</title>
        <authorList>
            <person name="Shen Q."/>
            <person name="Zhang L."/>
            <person name="Liao Z."/>
            <person name="Wang S."/>
            <person name="Yan T."/>
            <person name="Shi P."/>
            <person name="Liu M."/>
            <person name="Fu X."/>
            <person name="Pan Q."/>
            <person name="Wang Y."/>
            <person name="Lv Z."/>
            <person name="Lu X."/>
            <person name="Zhang F."/>
            <person name="Jiang W."/>
            <person name="Ma Y."/>
            <person name="Chen M."/>
            <person name="Hao X."/>
            <person name="Li L."/>
            <person name="Tang Y."/>
            <person name="Lv G."/>
            <person name="Zhou Y."/>
            <person name="Sun X."/>
            <person name="Brodelius P.E."/>
            <person name="Rose J.K.C."/>
            <person name="Tang K."/>
        </authorList>
    </citation>
    <scope>NUCLEOTIDE SEQUENCE [LARGE SCALE GENOMIC DNA]</scope>
    <source>
        <strain evidence="13">cv. Huhao1</strain>
        <tissue evidence="12">Leaf</tissue>
    </source>
</reference>
<name>A0A2U1LQB2_ARTAN</name>
<evidence type="ECO:0000256" key="3">
    <source>
        <dbReference type="ARBA" id="ARBA00022692"/>
    </source>
</evidence>
<protein>
    <submittedName>
        <fullName evidence="12">Vesicle transport v-SNARE 11</fullName>
    </submittedName>
</protein>
<evidence type="ECO:0000256" key="9">
    <source>
        <dbReference type="SAM" id="Coils"/>
    </source>
</evidence>
<dbReference type="FunFam" id="1.20.58.400:FF:000001">
    <property type="entry name" value="Vesicle transport through interaction with t-SNAREs homolog 1A"/>
    <property type="match status" value="1"/>
</dbReference>
<dbReference type="Proteomes" id="UP000245207">
    <property type="component" value="Unassembled WGS sequence"/>
</dbReference>
<comment type="subcellular location">
    <subcellularLocation>
        <location evidence="8">Endomembrane system</location>
        <topology evidence="8">Single-pass type IV membrane protein</topology>
    </subcellularLocation>
</comment>
<evidence type="ECO:0000256" key="6">
    <source>
        <dbReference type="ARBA" id="ARBA00023054"/>
    </source>
</evidence>
<evidence type="ECO:0000256" key="7">
    <source>
        <dbReference type="ARBA" id="ARBA00023136"/>
    </source>
</evidence>
<gene>
    <name evidence="12" type="ORF">CTI12_AA464420</name>
</gene>
<evidence type="ECO:0000256" key="2">
    <source>
        <dbReference type="ARBA" id="ARBA00022448"/>
    </source>
</evidence>
<comment type="similarity">
    <text evidence="1">Belongs to the VTI1 family.</text>
</comment>
<evidence type="ECO:0000313" key="13">
    <source>
        <dbReference type="Proteomes" id="UP000245207"/>
    </source>
</evidence>
<evidence type="ECO:0000256" key="4">
    <source>
        <dbReference type="ARBA" id="ARBA00022927"/>
    </source>
</evidence>
<dbReference type="InterPro" id="IPR007705">
    <property type="entry name" value="Vesicle_trsprt_v-SNARE_N"/>
</dbReference>
<dbReference type="GO" id="GO:0006886">
    <property type="term" value="P:intracellular protein transport"/>
    <property type="evidence" value="ECO:0007669"/>
    <property type="project" value="InterPro"/>
</dbReference>
<feature type="domain" description="Vesicle transport v-SNARE N-terminal" evidence="11">
    <location>
        <begin position="3"/>
        <end position="93"/>
    </location>
</feature>
<dbReference type="AlphaFoldDB" id="A0A2U1LQB2"/>
<dbReference type="GO" id="GO:0016020">
    <property type="term" value="C:membrane"/>
    <property type="evidence" value="ECO:0007669"/>
    <property type="project" value="InterPro"/>
</dbReference>
<evidence type="ECO:0000256" key="8">
    <source>
        <dbReference type="ARBA" id="ARBA00046280"/>
    </source>
</evidence>
<evidence type="ECO:0000256" key="1">
    <source>
        <dbReference type="ARBA" id="ARBA00006108"/>
    </source>
</evidence>
<dbReference type="Pfam" id="PF05008">
    <property type="entry name" value="V-SNARE"/>
    <property type="match status" value="1"/>
</dbReference>